<dbReference type="Gene3D" id="1.10.10.10">
    <property type="entry name" value="Winged helix-like DNA-binding domain superfamily/Winged helix DNA-binding domain"/>
    <property type="match status" value="1"/>
</dbReference>
<dbReference type="PANTHER" id="PTHR18964">
    <property type="entry name" value="ROK (REPRESSOR, ORF, KINASE) FAMILY"/>
    <property type="match status" value="1"/>
</dbReference>
<organism evidence="2 3">
    <name type="scientific">Actinocatenispora thailandica</name>
    <dbReference type="NCBI Taxonomy" id="227318"/>
    <lineage>
        <taxon>Bacteria</taxon>
        <taxon>Bacillati</taxon>
        <taxon>Actinomycetota</taxon>
        <taxon>Actinomycetes</taxon>
        <taxon>Micromonosporales</taxon>
        <taxon>Micromonosporaceae</taxon>
        <taxon>Actinocatenispora</taxon>
    </lineage>
</organism>
<proteinExistence type="inferred from homology"/>
<dbReference type="SUPFAM" id="SSF53067">
    <property type="entry name" value="Actin-like ATPase domain"/>
    <property type="match status" value="1"/>
</dbReference>
<evidence type="ECO:0000256" key="1">
    <source>
        <dbReference type="ARBA" id="ARBA00006479"/>
    </source>
</evidence>
<dbReference type="PANTHER" id="PTHR18964:SF149">
    <property type="entry name" value="BIFUNCTIONAL UDP-N-ACETYLGLUCOSAMINE 2-EPIMERASE_N-ACETYLMANNOSAMINE KINASE"/>
    <property type="match status" value="1"/>
</dbReference>
<name>A0A7R7HYE8_9ACTN</name>
<protein>
    <submittedName>
        <fullName evidence="2">Transcriptional regulator</fullName>
    </submittedName>
</protein>
<evidence type="ECO:0000313" key="2">
    <source>
        <dbReference type="EMBL" id="BCJ37237.1"/>
    </source>
</evidence>
<comment type="similarity">
    <text evidence="1">Belongs to the ROK (NagC/XylR) family.</text>
</comment>
<dbReference type="AlphaFoldDB" id="A0A7R7HYE8"/>
<dbReference type="EMBL" id="AP023355">
    <property type="protein sequence ID" value="BCJ37237.1"/>
    <property type="molecule type" value="Genomic_DNA"/>
</dbReference>
<dbReference type="InterPro" id="IPR036390">
    <property type="entry name" value="WH_DNA-bd_sf"/>
</dbReference>
<dbReference type="InterPro" id="IPR043129">
    <property type="entry name" value="ATPase_NBD"/>
</dbReference>
<dbReference type="RefSeq" id="WP_203963478.1">
    <property type="nucleotide sequence ID" value="NZ_AP023355.1"/>
</dbReference>
<dbReference type="InterPro" id="IPR036388">
    <property type="entry name" value="WH-like_DNA-bd_sf"/>
</dbReference>
<dbReference type="KEGG" id="atl:Athai_47400"/>
<sequence length="405" mass="42410">MHRGSNQLQLADFNQAVVLDAIRSTPGVSRAGVQRASGLSSQTISNITRRLIDDRLIRESSPGAGARGRPSIPLTVNPDGAFSVGVHIDPARLTIVLLDLSGKVRRKQQLRTPQATNPTEVTTLLADQAASLVRRAGVDRDRVLGLGLAAPGPLDVQAGVVLDPPQLPNWRNVQLRSDLHEATNLPVLLDKDVTAAATAELRSSRGTATDFVFLYLGSGVGAAVVADNQVLRGTTNNIGEIGDIIVDPNAEPLDGFSRRGGLAAACVPEALVIQAARLGLLPLPDLNDYLAIDDSCTELCTLASSGHGGAARILARAARGVAVGLGVLVNLLDVPRVIVGGPLWNRLSETFLPVLPRLVTQELVATHDGLVVQGSAVGEHVAAQGAAELIMDHFLAPRHSALMVG</sequence>
<dbReference type="InterPro" id="IPR000600">
    <property type="entry name" value="ROK"/>
</dbReference>
<dbReference type="Gene3D" id="3.30.420.40">
    <property type="match status" value="2"/>
</dbReference>
<gene>
    <name evidence="2" type="ORF">Athai_47400</name>
</gene>
<reference evidence="2 3" key="1">
    <citation type="submission" date="2020-08" db="EMBL/GenBank/DDBJ databases">
        <title>Whole genome shotgun sequence of Actinocatenispora thailandica NBRC 105041.</title>
        <authorList>
            <person name="Komaki H."/>
            <person name="Tamura T."/>
        </authorList>
    </citation>
    <scope>NUCLEOTIDE SEQUENCE [LARGE SCALE GENOMIC DNA]</scope>
    <source>
        <strain evidence="2 3">NBRC 105041</strain>
    </source>
</reference>
<dbReference type="SUPFAM" id="SSF46785">
    <property type="entry name" value="Winged helix' DNA-binding domain"/>
    <property type="match status" value="1"/>
</dbReference>
<dbReference type="Proteomes" id="UP000611640">
    <property type="component" value="Chromosome"/>
</dbReference>
<keyword evidence="3" id="KW-1185">Reference proteome</keyword>
<dbReference type="Pfam" id="PF00480">
    <property type="entry name" value="ROK"/>
    <property type="match status" value="1"/>
</dbReference>
<dbReference type="CDD" id="cd23763">
    <property type="entry name" value="ASKHA_ATPase_ROK"/>
    <property type="match status" value="1"/>
</dbReference>
<evidence type="ECO:0000313" key="3">
    <source>
        <dbReference type="Proteomes" id="UP000611640"/>
    </source>
</evidence>
<accession>A0A7R7HYE8</accession>